<evidence type="ECO:0000256" key="1">
    <source>
        <dbReference type="SAM" id="MobiDB-lite"/>
    </source>
</evidence>
<proteinExistence type="predicted"/>
<gene>
    <name evidence="2" type="ORF">AU381_05885</name>
</gene>
<feature type="region of interest" description="Disordered" evidence="1">
    <location>
        <begin position="95"/>
        <end position="117"/>
    </location>
</feature>
<sequence length="117" mass="12713">MQSKIIDFEIEGRGRAVLYGDFSVLKPLMVNGAAHAFRSGSNVVVTLYSETGISSNGSLICSGDLRLCLDHQGLSVLINQLTAINEAFFPREEQPDLKAQLAQQSPLQREDVLGPPL</sequence>
<evidence type="ECO:0000313" key="2">
    <source>
        <dbReference type="EMBL" id="OAP41397.1"/>
    </source>
</evidence>
<dbReference type="AlphaFoldDB" id="A0A178Y1Q0"/>
<name>A0A178Y1Q0_9HYPH</name>
<accession>A0A178Y1Q0</accession>
<keyword evidence="3" id="KW-1185">Reference proteome</keyword>
<organism evidence="2 3">
    <name type="scientific">Sinorhizobium glycinis</name>
    <dbReference type="NCBI Taxonomy" id="1472378"/>
    <lineage>
        <taxon>Bacteria</taxon>
        <taxon>Pseudomonadati</taxon>
        <taxon>Pseudomonadota</taxon>
        <taxon>Alphaproteobacteria</taxon>
        <taxon>Hyphomicrobiales</taxon>
        <taxon>Rhizobiaceae</taxon>
        <taxon>Sinorhizobium/Ensifer group</taxon>
        <taxon>Sinorhizobium</taxon>
    </lineage>
</organism>
<dbReference type="EMBL" id="LPUX01000053">
    <property type="protein sequence ID" value="OAP41397.1"/>
    <property type="molecule type" value="Genomic_DNA"/>
</dbReference>
<reference evidence="2 3" key="1">
    <citation type="journal article" date="2016" name="Int. J. Syst. Evol. Microbiol.">
        <title>Ensifer glycinis sp. nov., an novel rhizobial species associated with Glycine spp.</title>
        <authorList>
            <person name="Yan H."/>
            <person name="Yan J."/>
            <person name="Sui X.H."/>
            <person name="Wang E.T."/>
            <person name="Chen W.X."/>
            <person name="Zhang X.X."/>
            <person name="Chen W.F."/>
        </authorList>
    </citation>
    <scope>NUCLEOTIDE SEQUENCE [LARGE SCALE GENOMIC DNA]</scope>
    <source>
        <strain evidence="2 3">CCBAU 23380</strain>
    </source>
</reference>
<dbReference type="RefSeq" id="WP_064241686.1">
    <property type="nucleotide sequence ID" value="NZ_LPUX01000053.1"/>
</dbReference>
<comment type="caution">
    <text evidence="2">The sequence shown here is derived from an EMBL/GenBank/DDBJ whole genome shotgun (WGS) entry which is preliminary data.</text>
</comment>
<dbReference type="Proteomes" id="UP000094025">
    <property type="component" value="Unassembled WGS sequence"/>
</dbReference>
<feature type="compositionally biased region" description="Basic and acidic residues" evidence="1">
    <location>
        <begin position="108"/>
        <end position="117"/>
    </location>
</feature>
<protein>
    <submittedName>
        <fullName evidence="2">Uncharacterized protein</fullName>
    </submittedName>
</protein>
<evidence type="ECO:0000313" key="3">
    <source>
        <dbReference type="Proteomes" id="UP000094025"/>
    </source>
</evidence>